<dbReference type="GO" id="GO:0016301">
    <property type="term" value="F:kinase activity"/>
    <property type="evidence" value="ECO:0007669"/>
    <property type="project" value="UniProtKB-KW"/>
</dbReference>
<dbReference type="AlphaFoldDB" id="A0A3M9MQ95"/>
<dbReference type="InterPro" id="IPR001437">
    <property type="entry name" value="Tscrpt_elong_fac_GreA/B_C"/>
</dbReference>
<dbReference type="EMBL" id="RJJD01000005">
    <property type="protein sequence ID" value="RNI27053.1"/>
    <property type="molecule type" value="Genomic_DNA"/>
</dbReference>
<dbReference type="RefSeq" id="WP_123127058.1">
    <property type="nucleotide sequence ID" value="NZ_RJJD01000005.1"/>
</dbReference>
<dbReference type="PANTHER" id="PTHR30437:SF5">
    <property type="entry name" value="REGULATOR OF NUCLEOSIDE DIPHOSPHATE KINASE"/>
    <property type="match status" value="1"/>
</dbReference>
<dbReference type="Gene3D" id="3.10.50.30">
    <property type="entry name" value="Transcription elongation factor, GreA/GreB, C-terminal domain"/>
    <property type="match status" value="1"/>
</dbReference>
<keyword evidence="3" id="KW-1185">Reference proteome</keyword>
<dbReference type="Proteomes" id="UP000272117">
    <property type="component" value="Unassembled WGS sequence"/>
</dbReference>
<gene>
    <name evidence="2" type="ORF">EFB08_10680</name>
</gene>
<dbReference type="PANTHER" id="PTHR30437">
    <property type="entry name" value="TRANSCRIPTION ELONGATION FACTOR GREA"/>
    <property type="match status" value="1"/>
</dbReference>
<dbReference type="NCBIfam" id="NF004396">
    <property type="entry name" value="PRK05753.1"/>
    <property type="match status" value="1"/>
</dbReference>
<dbReference type="GO" id="GO:0032784">
    <property type="term" value="P:regulation of DNA-templated transcription elongation"/>
    <property type="evidence" value="ECO:0007669"/>
    <property type="project" value="InterPro"/>
</dbReference>
<protein>
    <submittedName>
        <fullName evidence="2">Nucleoside diphosphate kinase regulator</fullName>
    </submittedName>
</protein>
<keyword evidence="2" id="KW-0808">Transferase</keyword>
<dbReference type="GO" id="GO:0070063">
    <property type="term" value="F:RNA polymerase binding"/>
    <property type="evidence" value="ECO:0007669"/>
    <property type="project" value="InterPro"/>
</dbReference>
<organism evidence="2 3">
    <name type="scientific">Rufibacter latericius</name>
    <dbReference type="NCBI Taxonomy" id="2487040"/>
    <lineage>
        <taxon>Bacteria</taxon>
        <taxon>Pseudomonadati</taxon>
        <taxon>Bacteroidota</taxon>
        <taxon>Cytophagia</taxon>
        <taxon>Cytophagales</taxon>
        <taxon>Hymenobacteraceae</taxon>
        <taxon>Rufibacter</taxon>
    </lineage>
</organism>
<feature type="domain" description="Transcription elongation factor GreA/GreB C-terminal" evidence="1">
    <location>
        <begin position="50"/>
        <end position="125"/>
    </location>
</feature>
<dbReference type="InterPro" id="IPR036953">
    <property type="entry name" value="GreA/GreB_C_sf"/>
</dbReference>
<dbReference type="Pfam" id="PF01272">
    <property type="entry name" value="GreA_GreB"/>
    <property type="match status" value="1"/>
</dbReference>
<dbReference type="InterPro" id="IPR023459">
    <property type="entry name" value="Tscrpt_elong_fac_GreA/B_fam"/>
</dbReference>
<sequence>MNASAYLTQQDYERLHLLVLAQRSVAPAAMVEGLCKELRTATLIPAEQVPEDVVTMNSQVRLREKKSNTVLELTLVYPKHADVATRKISVLAPVGFAILGRQVGQEVECPAPRGTLRYQIEQVIYQPEAAGDWSL</sequence>
<evidence type="ECO:0000259" key="1">
    <source>
        <dbReference type="Pfam" id="PF01272"/>
    </source>
</evidence>
<proteinExistence type="predicted"/>
<evidence type="ECO:0000313" key="3">
    <source>
        <dbReference type="Proteomes" id="UP000272117"/>
    </source>
</evidence>
<accession>A0A3M9MQ95</accession>
<keyword evidence="2" id="KW-0418">Kinase</keyword>
<dbReference type="GO" id="GO:0006354">
    <property type="term" value="P:DNA-templated transcription elongation"/>
    <property type="evidence" value="ECO:0007669"/>
    <property type="project" value="TreeGrafter"/>
</dbReference>
<dbReference type="GO" id="GO:0003677">
    <property type="term" value="F:DNA binding"/>
    <property type="evidence" value="ECO:0007669"/>
    <property type="project" value="InterPro"/>
</dbReference>
<reference evidence="2 3" key="1">
    <citation type="submission" date="2018-11" db="EMBL/GenBank/DDBJ databases">
        <title>Rufibacter latericius sp. nov., isolated from water in Baiyang Lake.</title>
        <authorList>
            <person name="Yang Y."/>
        </authorList>
    </citation>
    <scope>NUCLEOTIDE SEQUENCE [LARGE SCALE GENOMIC DNA]</scope>
    <source>
        <strain evidence="2 3">R-22-1c-1</strain>
    </source>
</reference>
<name>A0A3M9MQ95_9BACT</name>
<dbReference type="SUPFAM" id="SSF54534">
    <property type="entry name" value="FKBP-like"/>
    <property type="match status" value="1"/>
</dbReference>
<dbReference type="OrthoDB" id="192847at2"/>
<evidence type="ECO:0000313" key="2">
    <source>
        <dbReference type="EMBL" id="RNI27053.1"/>
    </source>
</evidence>
<comment type="caution">
    <text evidence="2">The sequence shown here is derived from an EMBL/GenBank/DDBJ whole genome shotgun (WGS) entry which is preliminary data.</text>
</comment>